<protein>
    <submittedName>
        <fullName evidence="2">Hemerythrin domain-containing protein</fullName>
    </submittedName>
</protein>
<keyword evidence="3" id="KW-1185">Reference proteome</keyword>
<dbReference type="Pfam" id="PF01814">
    <property type="entry name" value="Hemerythrin"/>
    <property type="match status" value="1"/>
</dbReference>
<evidence type="ECO:0000313" key="2">
    <source>
        <dbReference type="EMBL" id="MCG6504313.1"/>
    </source>
</evidence>
<dbReference type="EMBL" id="JAKOOW010000025">
    <property type="protein sequence ID" value="MCG6504313.1"/>
    <property type="molecule type" value="Genomic_DNA"/>
</dbReference>
<comment type="caution">
    <text evidence="2">The sequence shown here is derived from an EMBL/GenBank/DDBJ whole genome shotgun (WGS) entry which is preliminary data.</text>
</comment>
<name>A0ABS9NND6_9NEIS</name>
<organism evidence="2 3">
    <name type="scientific">Kingella pumchi</name>
    <dbReference type="NCBI Taxonomy" id="2779506"/>
    <lineage>
        <taxon>Bacteria</taxon>
        <taxon>Pseudomonadati</taxon>
        <taxon>Pseudomonadota</taxon>
        <taxon>Betaproteobacteria</taxon>
        <taxon>Neisseriales</taxon>
        <taxon>Neisseriaceae</taxon>
        <taxon>Kingella</taxon>
    </lineage>
</organism>
<accession>A0ABS9NND6</accession>
<sequence length="128" mass="15248">MKPLKRHPALTQLSMEHHHTLALCLRIMREPEKNHRADITEHFVDLEHHFLEEETLFGPLWHKLPDAALRERFEAEHAQLRQMIREPRFDDAEWNKAFATLLRSHARFEERELFEAVTKHALPPPDPA</sequence>
<reference evidence="2 3" key="1">
    <citation type="submission" date="2022-02" db="EMBL/GenBank/DDBJ databases">
        <title>Genome sequence data of Kingella unionensis sp. nov. strain CICC 24913 (CCUG 75125).</title>
        <authorList>
            <person name="Xiao M."/>
        </authorList>
    </citation>
    <scope>NUCLEOTIDE SEQUENCE [LARGE SCALE GENOMIC DNA]</scope>
    <source>
        <strain evidence="2 3">CICC 24913</strain>
    </source>
</reference>
<evidence type="ECO:0000259" key="1">
    <source>
        <dbReference type="Pfam" id="PF01814"/>
    </source>
</evidence>
<dbReference type="InterPro" id="IPR012312">
    <property type="entry name" value="Hemerythrin-like"/>
</dbReference>
<dbReference type="Proteomes" id="UP001298424">
    <property type="component" value="Unassembled WGS sequence"/>
</dbReference>
<feature type="domain" description="Hemerythrin-like" evidence="1">
    <location>
        <begin position="11"/>
        <end position="116"/>
    </location>
</feature>
<gene>
    <name evidence="2" type="ORF">MB824_07375</name>
</gene>
<proteinExistence type="predicted"/>
<evidence type="ECO:0000313" key="3">
    <source>
        <dbReference type="Proteomes" id="UP001298424"/>
    </source>
</evidence>
<dbReference type="RefSeq" id="WP_238747666.1">
    <property type="nucleotide sequence ID" value="NZ_JAKOOW010000025.1"/>
</dbReference>